<gene>
    <name evidence="1" type="ORF">BDM02DRAFT_3192667</name>
</gene>
<accession>A0ACB6YZX2</accession>
<organism evidence="1 2">
    <name type="scientific">Thelephora ganbajun</name>
    <name type="common">Ganba fungus</name>
    <dbReference type="NCBI Taxonomy" id="370292"/>
    <lineage>
        <taxon>Eukaryota</taxon>
        <taxon>Fungi</taxon>
        <taxon>Dikarya</taxon>
        <taxon>Basidiomycota</taxon>
        <taxon>Agaricomycotina</taxon>
        <taxon>Agaricomycetes</taxon>
        <taxon>Thelephorales</taxon>
        <taxon>Thelephoraceae</taxon>
        <taxon>Thelephora</taxon>
    </lineage>
</organism>
<dbReference type="Proteomes" id="UP000886501">
    <property type="component" value="Unassembled WGS sequence"/>
</dbReference>
<reference evidence="1" key="1">
    <citation type="submission" date="2019-10" db="EMBL/GenBank/DDBJ databases">
        <authorList>
            <consortium name="DOE Joint Genome Institute"/>
            <person name="Kuo A."/>
            <person name="Miyauchi S."/>
            <person name="Kiss E."/>
            <person name="Drula E."/>
            <person name="Kohler A."/>
            <person name="Sanchez-Garcia M."/>
            <person name="Andreopoulos B."/>
            <person name="Barry K.W."/>
            <person name="Bonito G."/>
            <person name="Buee M."/>
            <person name="Carver A."/>
            <person name="Chen C."/>
            <person name="Cichocki N."/>
            <person name="Clum A."/>
            <person name="Culley D."/>
            <person name="Crous P.W."/>
            <person name="Fauchery L."/>
            <person name="Girlanda M."/>
            <person name="Hayes R."/>
            <person name="Keri Z."/>
            <person name="Labutti K."/>
            <person name="Lipzen A."/>
            <person name="Lombard V."/>
            <person name="Magnuson J."/>
            <person name="Maillard F."/>
            <person name="Morin E."/>
            <person name="Murat C."/>
            <person name="Nolan M."/>
            <person name="Ohm R."/>
            <person name="Pangilinan J."/>
            <person name="Pereira M."/>
            <person name="Perotto S."/>
            <person name="Peter M."/>
            <person name="Riley R."/>
            <person name="Sitrit Y."/>
            <person name="Stielow B."/>
            <person name="Szollosi G."/>
            <person name="Zifcakova L."/>
            <person name="Stursova M."/>
            <person name="Spatafora J.W."/>
            <person name="Tedersoo L."/>
            <person name="Vaario L.-M."/>
            <person name="Yamada A."/>
            <person name="Yan M."/>
            <person name="Wang P."/>
            <person name="Xu J."/>
            <person name="Bruns T."/>
            <person name="Baldrian P."/>
            <person name="Vilgalys R."/>
            <person name="Henrissat B."/>
            <person name="Grigoriev I.V."/>
            <person name="Hibbett D."/>
            <person name="Nagy L.G."/>
            <person name="Martin F.M."/>
        </authorList>
    </citation>
    <scope>NUCLEOTIDE SEQUENCE</scope>
    <source>
        <strain evidence="1">P2</strain>
    </source>
</reference>
<proteinExistence type="predicted"/>
<keyword evidence="2" id="KW-1185">Reference proteome</keyword>
<sequence length="149" mass="17054">MSNKNLENAVVVLLGEVNHLCHIAAGTTAVVENHCVALAELQGVTNDYMDLVEDEQRKHKELKHKLVRAELRIGELMMEVEVTRCRCQCGDKGNREYPISEEVEMEIEAISEALAEDEHLDQVEHVEEQWPLRWSRRINPDPQEMQPSG</sequence>
<evidence type="ECO:0000313" key="1">
    <source>
        <dbReference type="EMBL" id="KAF9642802.1"/>
    </source>
</evidence>
<evidence type="ECO:0000313" key="2">
    <source>
        <dbReference type="Proteomes" id="UP000886501"/>
    </source>
</evidence>
<comment type="caution">
    <text evidence="1">The sequence shown here is derived from an EMBL/GenBank/DDBJ whole genome shotgun (WGS) entry which is preliminary data.</text>
</comment>
<name>A0ACB6YZX2_THEGA</name>
<protein>
    <submittedName>
        <fullName evidence="1">Uncharacterized protein</fullName>
    </submittedName>
</protein>
<reference evidence="1" key="2">
    <citation type="journal article" date="2020" name="Nat. Commun.">
        <title>Large-scale genome sequencing of mycorrhizal fungi provides insights into the early evolution of symbiotic traits.</title>
        <authorList>
            <person name="Miyauchi S."/>
            <person name="Kiss E."/>
            <person name="Kuo A."/>
            <person name="Drula E."/>
            <person name="Kohler A."/>
            <person name="Sanchez-Garcia M."/>
            <person name="Morin E."/>
            <person name="Andreopoulos B."/>
            <person name="Barry K.W."/>
            <person name="Bonito G."/>
            <person name="Buee M."/>
            <person name="Carver A."/>
            <person name="Chen C."/>
            <person name="Cichocki N."/>
            <person name="Clum A."/>
            <person name="Culley D."/>
            <person name="Crous P.W."/>
            <person name="Fauchery L."/>
            <person name="Girlanda M."/>
            <person name="Hayes R.D."/>
            <person name="Keri Z."/>
            <person name="LaButti K."/>
            <person name="Lipzen A."/>
            <person name="Lombard V."/>
            <person name="Magnuson J."/>
            <person name="Maillard F."/>
            <person name="Murat C."/>
            <person name="Nolan M."/>
            <person name="Ohm R.A."/>
            <person name="Pangilinan J."/>
            <person name="Pereira M.F."/>
            <person name="Perotto S."/>
            <person name="Peter M."/>
            <person name="Pfister S."/>
            <person name="Riley R."/>
            <person name="Sitrit Y."/>
            <person name="Stielow J.B."/>
            <person name="Szollosi G."/>
            <person name="Zifcakova L."/>
            <person name="Stursova M."/>
            <person name="Spatafora J.W."/>
            <person name="Tedersoo L."/>
            <person name="Vaario L.M."/>
            <person name="Yamada A."/>
            <person name="Yan M."/>
            <person name="Wang P."/>
            <person name="Xu J."/>
            <person name="Bruns T."/>
            <person name="Baldrian P."/>
            <person name="Vilgalys R."/>
            <person name="Dunand C."/>
            <person name="Henrissat B."/>
            <person name="Grigoriev I.V."/>
            <person name="Hibbett D."/>
            <person name="Nagy L.G."/>
            <person name="Martin F.M."/>
        </authorList>
    </citation>
    <scope>NUCLEOTIDE SEQUENCE</scope>
    <source>
        <strain evidence="1">P2</strain>
    </source>
</reference>
<dbReference type="EMBL" id="MU118353">
    <property type="protein sequence ID" value="KAF9642802.1"/>
    <property type="molecule type" value="Genomic_DNA"/>
</dbReference>